<feature type="domain" description="Amine oxidase" evidence="2">
    <location>
        <begin position="257"/>
        <end position="496"/>
    </location>
</feature>
<dbReference type="Proteomes" id="UP001324380">
    <property type="component" value="Chromosome"/>
</dbReference>
<dbReference type="InterPro" id="IPR036188">
    <property type="entry name" value="FAD/NAD-bd_sf"/>
</dbReference>
<dbReference type="Gene3D" id="1.10.405.10">
    <property type="entry name" value="Guanine Nucleotide Dissociation Inhibitor, domain 1"/>
    <property type="match status" value="1"/>
</dbReference>
<evidence type="ECO:0000313" key="4">
    <source>
        <dbReference type="Proteomes" id="UP001324380"/>
    </source>
</evidence>
<organism evidence="3 4">
    <name type="scientific">Mucilaginibacter sabulilitoris</name>
    <dbReference type="NCBI Taxonomy" id="1173583"/>
    <lineage>
        <taxon>Bacteria</taxon>
        <taxon>Pseudomonadati</taxon>
        <taxon>Bacteroidota</taxon>
        <taxon>Sphingobacteriia</taxon>
        <taxon>Sphingobacteriales</taxon>
        <taxon>Sphingobacteriaceae</taxon>
        <taxon>Mucilaginibacter</taxon>
    </lineage>
</organism>
<proteinExistence type="inferred from homology"/>
<sequence>MTDIKRRVFIKSTLLVGVSTVLTPQLIQATENTDIKSKSSKMPLSAGAKKVIIAGAGITGLCCAYELMKAGHDVVVLEASGRYGGHVFTGRDGLSDGLYADFGADHITKPGYERFFEYADEFKLKVIPYPHAEGSEAAPDSHSQKMIAGKFYTPDMLKDPAVLAKFGFNEKEIKFLSQNPMYALRDFYLKPYLGKFTDPYQPFGVGYDDYDNIPIAEIYKKEGASPGALRFLGGSTTNALYVLWRSAIMNFRGIPSSEGDTYHLKEGNEQLPIAFAKRLGARVKLNHPVTAIKHDATGVTVSCKPYGTDKIEEIRADVLVNCITLPIFKNIPVSPPLSPAKQYVVNRMGYSSHPFCVFEASTKFWLDDGFKSINMEFEHPDISSIWEETNEVDTSRVILKAFCPGGVSPERVLAAFRAVYPGKHDTIEQALIFDWTKDKFAPACEMQPFPIGTMHKFWPQIMMPEGRIYFAGTYADNMSRGMESCIRSAQRVAQEIDKL</sequence>
<reference evidence="3 4" key="1">
    <citation type="submission" date="2023-11" db="EMBL/GenBank/DDBJ databases">
        <title>Analysis of the Genomes of Mucilaginibacter gossypii cycad 4 and M. sabulilitoris SNA2: microbes with the potential for plant growth promotion.</title>
        <authorList>
            <person name="Hirsch A.M."/>
            <person name="Humm E."/>
            <person name="Rubbi M."/>
            <person name="Del Vecchio G."/>
            <person name="Ha S.M."/>
            <person name="Pellegrini M."/>
            <person name="Gunsalus R.P."/>
        </authorList>
    </citation>
    <scope>NUCLEOTIDE SEQUENCE [LARGE SCALE GENOMIC DNA]</scope>
    <source>
        <strain evidence="3 4">SNA2</strain>
    </source>
</reference>
<dbReference type="PANTHER" id="PTHR43563:SF1">
    <property type="entry name" value="AMINE OXIDASE [FLAVIN-CONTAINING] B"/>
    <property type="match status" value="1"/>
</dbReference>
<dbReference type="Gene3D" id="3.50.50.60">
    <property type="entry name" value="FAD/NAD(P)-binding domain"/>
    <property type="match status" value="1"/>
</dbReference>
<evidence type="ECO:0000256" key="1">
    <source>
        <dbReference type="ARBA" id="ARBA00005995"/>
    </source>
</evidence>
<dbReference type="InterPro" id="IPR050703">
    <property type="entry name" value="Flavin_MAO"/>
</dbReference>
<dbReference type="PANTHER" id="PTHR43563">
    <property type="entry name" value="AMINE OXIDASE"/>
    <property type="match status" value="1"/>
</dbReference>
<evidence type="ECO:0000259" key="2">
    <source>
        <dbReference type="Pfam" id="PF01593"/>
    </source>
</evidence>
<gene>
    <name evidence="3" type="ORF">SNE25_14460</name>
</gene>
<dbReference type="Pfam" id="PF01593">
    <property type="entry name" value="Amino_oxidase"/>
    <property type="match status" value="2"/>
</dbReference>
<dbReference type="InterPro" id="IPR002937">
    <property type="entry name" value="Amino_oxidase"/>
</dbReference>
<name>A0ABZ0TY33_9SPHI</name>
<feature type="domain" description="Amine oxidase" evidence="2">
    <location>
        <begin position="58"/>
        <end position="126"/>
    </location>
</feature>
<protein>
    <submittedName>
        <fullName evidence="3">FAD-dependent oxidoreductase</fullName>
    </submittedName>
</protein>
<dbReference type="EMBL" id="CP139558">
    <property type="protein sequence ID" value="WPU96724.1"/>
    <property type="molecule type" value="Genomic_DNA"/>
</dbReference>
<evidence type="ECO:0000313" key="3">
    <source>
        <dbReference type="EMBL" id="WPU96724.1"/>
    </source>
</evidence>
<accession>A0ABZ0TY33</accession>
<keyword evidence="4" id="KW-1185">Reference proteome</keyword>
<comment type="similarity">
    <text evidence="1">Belongs to the flavin monoamine oxidase family.</text>
</comment>
<dbReference type="SUPFAM" id="SSF51905">
    <property type="entry name" value="FAD/NAD(P)-binding domain"/>
    <property type="match status" value="1"/>
</dbReference>
<dbReference type="RefSeq" id="WP_321565813.1">
    <property type="nucleotide sequence ID" value="NZ_CP139558.1"/>
</dbReference>
<dbReference type="Gene3D" id="3.90.660.10">
    <property type="match status" value="1"/>
</dbReference>